<organism evidence="1 2">
    <name type="scientific">Flavobacterium ginsengiterrae</name>
    <dbReference type="NCBI Taxonomy" id="871695"/>
    <lineage>
        <taxon>Bacteria</taxon>
        <taxon>Pseudomonadati</taxon>
        <taxon>Bacteroidota</taxon>
        <taxon>Flavobacteriia</taxon>
        <taxon>Flavobacteriales</taxon>
        <taxon>Flavobacteriaceae</taxon>
        <taxon>Flavobacterium</taxon>
    </lineage>
</organism>
<evidence type="ECO:0000313" key="1">
    <source>
        <dbReference type="EMBL" id="GAA3757389.1"/>
    </source>
</evidence>
<gene>
    <name evidence="1" type="ORF">GCM10022423_04710</name>
</gene>
<evidence type="ECO:0008006" key="3">
    <source>
        <dbReference type="Google" id="ProtNLM"/>
    </source>
</evidence>
<dbReference type="PROSITE" id="PS51257">
    <property type="entry name" value="PROKAR_LIPOPROTEIN"/>
    <property type="match status" value="1"/>
</dbReference>
<dbReference type="RefSeq" id="WP_345139729.1">
    <property type="nucleotide sequence ID" value="NZ_BAABDU010000002.1"/>
</dbReference>
<name>A0ABP7G7S4_9FLAO</name>
<dbReference type="EMBL" id="BAABDU010000002">
    <property type="protein sequence ID" value="GAA3757389.1"/>
    <property type="molecule type" value="Genomic_DNA"/>
</dbReference>
<accession>A0ABP7G7S4</accession>
<sequence length="160" mass="18097">MKNFSLLFVLSVVFFSCQQKENKNTSIQTADPDPVVTTQIENTEVNKQTGDTIFLNTKNEKGIYTAEASIDSTHSRIYVKFKNDYAGELTGKIIPEQNSANIRFNQIIFPDKSSDGPFGTDLKTNIKQKGNYVLVIGHSQMAENPYYGKFKIELENRKTD</sequence>
<keyword evidence="2" id="KW-1185">Reference proteome</keyword>
<proteinExistence type="predicted"/>
<reference evidence="2" key="1">
    <citation type="journal article" date="2019" name="Int. J. Syst. Evol. Microbiol.">
        <title>The Global Catalogue of Microorganisms (GCM) 10K type strain sequencing project: providing services to taxonomists for standard genome sequencing and annotation.</title>
        <authorList>
            <consortium name="The Broad Institute Genomics Platform"/>
            <consortium name="The Broad Institute Genome Sequencing Center for Infectious Disease"/>
            <person name="Wu L."/>
            <person name="Ma J."/>
        </authorList>
    </citation>
    <scope>NUCLEOTIDE SEQUENCE [LARGE SCALE GENOMIC DNA]</scope>
    <source>
        <strain evidence="2">JCM 17337</strain>
    </source>
</reference>
<dbReference type="Proteomes" id="UP001500748">
    <property type="component" value="Unassembled WGS sequence"/>
</dbReference>
<evidence type="ECO:0000313" key="2">
    <source>
        <dbReference type="Proteomes" id="UP001500748"/>
    </source>
</evidence>
<protein>
    <recommendedName>
        <fullName evidence="3">CHRD domain-containing protein</fullName>
    </recommendedName>
</protein>
<comment type="caution">
    <text evidence="1">The sequence shown here is derived from an EMBL/GenBank/DDBJ whole genome shotgun (WGS) entry which is preliminary data.</text>
</comment>